<accession>A0A9P5HGL6</accession>
<evidence type="ECO:0000313" key="3">
    <source>
        <dbReference type="EMBL" id="KAF7552709.1"/>
    </source>
</evidence>
<evidence type="ECO:0000256" key="1">
    <source>
        <dbReference type="SAM" id="MobiDB-lite"/>
    </source>
</evidence>
<dbReference type="AlphaFoldDB" id="A0A9P5HGL6"/>
<dbReference type="EMBL" id="JAANBB010000056">
    <property type="protein sequence ID" value="KAF7552709.1"/>
    <property type="molecule type" value="Genomic_DNA"/>
</dbReference>
<evidence type="ECO:0000313" key="4">
    <source>
        <dbReference type="Proteomes" id="UP000722485"/>
    </source>
</evidence>
<feature type="region of interest" description="Disordered" evidence="1">
    <location>
        <begin position="1"/>
        <end position="29"/>
    </location>
</feature>
<proteinExistence type="predicted"/>
<keyword evidence="4" id="KW-1185">Reference proteome</keyword>
<organism evidence="3 4">
    <name type="scientific">Cylindrodendrum hubeiense</name>
    <dbReference type="NCBI Taxonomy" id="595255"/>
    <lineage>
        <taxon>Eukaryota</taxon>
        <taxon>Fungi</taxon>
        <taxon>Dikarya</taxon>
        <taxon>Ascomycota</taxon>
        <taxon>Pezizomycotina</taxon>
        <taxon>Sordariomycetes</taxon>
        <taxon>Hypocreomycetidae</taxon>
        <taxon>Hypocreales</taxon>
        <taxon>Nectriaceae</taxon>
        <taxon>Cylindrodendrum</taxon>
    </lineage>
</organism>
<comment type="caution">
    <text evidence="3">The sequence shown here is derived from an EMBL/GenBank/DDBJ whole genome shotgun (WGS) entry which is preliminary data.</text>
</comment>
<sequence>MTQIDGDHMLDEQSIPTRANPELDLANEDDDFLKEIDPELYRSDEDDDSLEDFADVLATVNLELLPELGATVRQRLDSGVEHEHPVVGKPMNGSYNILFPLDFGDGIRWLLKIPINGVEGKWDQMSAASLTAEANTMRMLKRDTTIPLPEVFDFSSTTENKIGCPYILMSHVSGLPLYDVWFGHHLSGVDPETLRLRRIRILDGIASAMVQLEPYSFETGGSPLFDLDGFSVGVGPMRQLDQQAMLDRRCIHEDASCDPLYAEKAPISDPEKFYTFLLNLHAKSNPSNAGENALLNQMISWIPEPNSLKPFVLAHPDFDVQNILVSEDGQIEGIIDWDGVVAVPRSIGNERYPGWLTRDWDPLMYGYEESMDEGVEPAGLWEDSPDTLKYYRAVYRQSILKAKGCDKLSLGTTRMSLIAENLAIAADDPACRIHILLKMVGGIFGIIDDEAVLKCFDLIEAFTEDEVDELEVAALQDGFKRMLEMDL</sequence>
<dbReference type="InterPro" id="IPR002575">
    <property type="entry name" value="Aminoglycoside_PTrfase"/>
</dbReference>
<dbReference type="InterPro" id="IPR051678">
    <property type="entry name" value="AGP_Transferase"/>
</dbReference>
<dbReference type="InterPro" id="IPR011009">
    <property type="entry name" value="Kinase-like_dom_sf"/>
</dbReference>
<feature type="domain" description="Aminoglycoside phosphotransferase" evidence="2">
    <location>
        <begin position="126"/>
        <end position="340"/>
    </location>
</feature>
<dbReference type="OrthoDB" id="10003767at2759"/>
<reference evidence="3" key="1">
    <citation type="submission" date="2020-03" db="EMBL/GenBank/DDBJ databases">
        <title>Draft Genome Sequence of Cylindrodendrum hubeiense.</title>
        <authorList>
            <person name="Buettner E."/>
            <person name="Kellner H."/>
        </authorList>
    </citation>
    <scope>NUCLEOTIDE SEQUENCE</scope>
    <source>
        <strain evidence="3">IHI 201604</strain>
    </source>
</reference>
<name>A0A9P5HGL6_9HYPO</name>
<feature type="compositionally biased region" description="Basic and acidic residues" evidence="1">
    <location>
        <begin position="1"/>
        <end position="11"/>
    </location>
</feature>
<dbReference type="SUPFAM" id="SSF56112">
    <property type="entry name" value="Protein kinase-like (PK-like)"/>
    <property type="match status" value="1"/>
</dbReference>
<dbReference type="Proteomes" id="UP000722485">
    <property type="component" value="Unassembled WGS sequence"/>
</dbReference>
<dbReference type="PANTHER" id="PTHR21310">
    <property type="entry name" value="AMINOGLYCOSIDE PHOSPHOTRANSFERASE-RELATED-RELATED"/>
    <property type="match status" value="1"/>
</dbReference>
<dbReference type="Pfam" id="PF01636">
    <property type="entry name" value="APH"/>
    <property type="match status" value="1"/>
</dbReference>
<protein>
    <recommendedName>
        <fullName evidence="2">Aminoglycoside phosphotransferase domain-containing protein</fullName>
    </recommendedName>
</protein>
<gene>
    <name evidence="3" type="ORF">G7Z17_g4120</name>
</gene>
<evidence type="ECO:0000259" key="2">
    <source>
        <dbReference type="Pfam" id="PF01636"/>
    </source>
</evidence>
<dbReference type="PANTHER" id="PTHR21310:SF51">
    <property type="entry name" value="AMINOGLYCOSIDE PHOSPHOTRANSFERASE DOMAIN-CONTAINING PROTEIN"/>
    <property type="match status" value="1"/>
</dbReference>